<dbReference type="PROSITE" id="PS51257">
    <property type="entry name" value="PROKAR_LIPOPROTEIN"/>
    <property type="match status" value="1"/>
</dbReference>
<keyword evidence="1" id="KW-0175">Coiled coil</keyword>
<dbReference type="AlphaFoldDB" id="A0A2H0KI93"/>
<keyword evidence="2" id="KW-1133">Transmembrane helix</keyword>
<proteinExistence type="predicted"/>
<dbReference type="EMBL" id="PCVI01000035">
    <property type="protein sequence ID" value="PIQ70104.1"/>
    <property type="molecule type" value="Genomic_DNA"/>
</dbReference>
<feature type="transmembrane region" description="Helical" evidence="2">
    <location>
        <begin position="6"/>
        <end position="27"/>
    </location>
</feature>
<evidence type="ECO:0000313" key="4">
    <source>
        <dbReference type="Proteomes" id="UP000231371"/>
    </source>
</evidence>
<evidence type="ECO:0000256" key="1">
    <source>
        <dbReference type="SAM" id="Coils"/>
    </source>
</evidence>
<keyword evidence="2" id="KW-0472">Membrane</keyword>
<name>A0A2H0KI93_9BACT</name>
<protein>
    <submittedName>
        <fullName evidence="3">Uncharacterized protein</fullName>
    </submittedName>
</protein>
<keyword evidence="2" id="KW-0812">Transmembrane</keyword>
<sequence length="116" mass="13356">MRLRSTASLFVFFVACALIINLLLGLFKQIVSQKKISLYLDQKKVELEKLEEENKILKEGLKETEKPDFLSSEAGRLFGLTKDGLFPQNTAEEEKPKTQTVPVKIPNWQKWANLFK</sequence>
<comment type="caution">
    <text evidence="3">The sequence shown here is derived from an EMBL/GenBank/DDBJ whole genome shotgun (WGS) entry which is preliminary data.</text>
</comment>
<evidence type="ECO:0000256" key="2">
    <source>
        <dbReference type="SAM" id="Phobius"/>
    </source>
</evidence>
<reference evidence="3 4" key="1">
    <citation type="submission" date="2017-09" db="EMBL/GenBank/DDBJ databases">
        <title>Depth-based differentiation of microbial function through sediment-hosted aquifers and enrichment of novel symbionts in the deep terrestrial subsurface.</title>
        <authorList>
            <person name="Probst A.J."/>
            <person name="Ladd B."/>
            <person name="Jarett J.K."/>
            <person name="Geller-Mcgrath D.E."/>
            <person name="Sieber C.M."/>
            <person name="Emerson J.B."/>
            <person name="Anantharaman K."/>
            <person name="Thomas B.C."/>
            <person name="Malmstrom R."/>
            <person name="Stieglmeier M."/>
            <person name="Klingl A."/>
            <person name="Woyke T."/>
            <person name="Ryan C.M."/>
            <person name="Banfield J.F."/>
        </authorList>
    </citation>
    <scope>NUCLEOTIDE SEQUENCE [LARGE SCALE GENOMIC DNA]</scope>
    <source>
        <strain evidence="3">CG11_big_fil_rev_8_21_14_0_20_40_12</strain>
    </source>
</reference>
<gene>
    <name evidence="3" type="ORF">COV89_02180</name>
</gene>
<dbReference type="Proteomes" id="UP000231371">
    <property type="component" value="Unassembled WGS sequence"/>
</dbReference>
<feature type="coiled-coil region" evidence="1">
    <location>
        <begin position="33"/>
        <end position="67"/>
    </location>
</feature>
<evidence type="ECO:0000313" key="3">
    <source>
        <dbReference type="EMBL" id="PIQ70104.1"/>
    </source>
</evidence>
<organism evidence="3 4">
    <name type="scientific">Candidatus Shapirobacteria bacterium CG11_big_fil_rev_8_21_14_0_20_40_12</name>
    <dbReference type="NCBI Taxonomy" id="1974889"/>
    <lineage>
        <taxon>Bacteria</taxon>
        <taxon>Candidatus Shapironibacteriota</taxon>
    </lineage>
</organism>
<accession>A0A2H0KI93</accession>